<dbReference type="PROSITE" id="PS00107">
    <property type="entry name" value="PROTEIN_KINASE_ATP"/>
    <property type="match status" value="1"/>
</dbReference>
<feature type="binding site" evidence="18">
    <location>
        <position position="857"/>
    </location>
    <ligand>
        <name>ATP</name>
        <dbReference type="ChEBI" id="CHEBI:30616"/>
    </ligand>
</feature>
<dbReference type="PANTHER" id="PTHR48053">
    <property type="entry name" value="LEUCINE RICH REPEAT FAMILY PROTEIN, EXPRESSED"/>
    <property type="match status" value="1"/>
</dbReference>
<evidence type="ECO:0000256" key="5">
    <source>
        <dbReference type="ARBA" id="ARBA00022679"/>
    </source>
</evidence>
<keyword evidence="8" id="KW-0677">Repeat</keyword>
<dbReference type="Gene3D" id="3.30.200.20">
    <property type="entry name" value="Phosphorylase Kinase, domain 1"/>
    <property type="match status" value="1"/>
</dbReference>
<evidence type="ECO:0000259" key="22">
    <source>
        <dbReference type="PROSITE" id="PS50011"/>
    </source>
</evidence>
<dbReference type="InterPro" id="IPR003591">
    <property type="entry name" value="Leu-rich_rpt_typical-subtyp"/>
</dbReference>
<keyword evidence="10" id="KW-0418">Kinase</keyword>
<dbReference type="PANTHER" id="PTHR48053:SF160">
    <property type="entry name" value="PROTEIN KINASE DOMAIN-CONTAINING PROTEIN"/>
    <property type="match status" value="1"/>
</dbReference>
<dbReference type="PROSITE" id="PS00108">
    <property type="entry name" value="PROTEIN_KINASE_ST"/>
    <property type="match status" value="1"/>
</dbReference>
<dbReference type="FunFam" id="3.80.10.10:FF:000385">
    <property type="entry name" value="Leucine-rich repeat family protein"/>
    <property type="match status" value="1"/>
</dbReference>
<dbReference type="EnsemblPlants" id="OB10G12110.1">
    <property type="protein sequence ID" value="OB10G12110.1"/>
    <property type="gene ID" value="OB10G12110"/>
</dbReference>
<keyword evidence="9 18" id="KW-0547">Nucleotide-binding</keyword>
<keyword evidence="3" id="KW-0723">Serine/threonine-protein kinase</keyword>
<dbReference type="FunFam" id="3.80.10.10:FF:000041">
    <property type="entry name" value="LRR receptor-like serine/threonine-protein kinase ERECTA"/>
    <property type="match status" value="1"/>
</dbReference>
<dbReference type="InterPro" id="IPR011009">
    <property type="entry name" value="Kinase-like_dom_sf"/>
</dbReference>
<dbReference type="Gene3D" id="1.10.510.10">
    <property type="entry name" value="Transferase(Phosphotransferase) domain 1"/>
    <property type="match status" value="1"/>
</dbReference>
<evidence type="ECO:0000256" key="4">
    <source>
        <dbReference type="ARBA" id="ARBA00022614"/>
    </source>
</evidence>
<dbReference type="InterPro" id="IPR008271">
    <property type="entry name" value="Ser/Thr_kinase_AS"/>
</dbReference>
<dbReference type="AlphaFoldDB" id="J3N113"/>
<sequence length="1150" mass="124742">MFTSTTHRSPLHSTVPTQLPLMSHALLLLLVQLHLAVASLAVARSPDDRAGSGAVLRSFLASLPPASRRVLRPSWRDAPATHCAFLGVTCDAAGAVPAALAACSRLATLVLSFNMLAGAVPPELLSSRRLRKVDLNSNALTGEIPAGLIDSSVLEYLDLSVNSLSGTIPPELAAALPELTYLDLNSNNLSGPMLEFPARCGLVYLSLYSNQLTGELPRSLANCGSLTVLYLPYNKISGKVPDFFASMPNLQKLYLDDNSFTGELPASIGQLVKLEELAVSTNAFTGSVPAAIGQCQSLTVLYLNGNMFTGPIPKFIGNLSQLQVLSIADNGFTGEILPEIGKCRGLVELQLQNNSLSGMIPPEIGELRQLQKLYLFNNILHGLVPPALWQLSDMVELLLNNNSLSGEIHSDITQMKNLRNITLYDNNFTGVLPQALGLNTTPGLLHIDLTRNHLCGAIPPGLCTGGQLAVLDLGYNHFDGGFPSEIAKCQSLNRVNLNDNLLNGSLPAELATNIGLSYIDMSRNLLEGTIPSALGSWSNLTMLDLSSNRFSGPIPRELSNLSNLATLRMSSNRLTGPIPHELGNCKELAILDLGNNLLSGSIPAEITALGSLQNLLLGGNNLSGTVPDSFTATQALLELQLGDNSLEGAIPRSLGSLQYISKGLNISNNRLSNQIPSSLGNLQDLEVLDLSNNSLSGTIPSQLSNMISLSIVNVSFNNLSGQLPAGWAKLVARSPEGFMGNPQLCVNSSDIPCFKSQSAKNGTWKIRIVVGFLLSSLSAMVASLFAIRYILKRSQHLSTNRVSVRSMESTEELPEELTYEDILRGTDNWSEKYVIGRGRHGTVYRTECKLGKQWAVKTVDLSQCKLPIEMKILNTVKHRNIVRMAGYCIRGSVGIILYEYMPEGTLFELLHRRQPYVALDWMVRHQIAFGVAQGLSYLHHDCVPMIVHRDVKSSNILMDTDLVPKLTDFGMGKIVADEDADATVSVIVGTLGYIAPEHGYSTRLTEKSDVYSYGVVLLELLCRKMAVDPAFGDGVDIVTWMRSNLGQAADGRSIMNCLDEEIMYWPEDEQSKALDLLDLAMSCAQLACQSRPSMRDVVNNLMRIDRFVCKNKGRKGKESTHFMNEGRESVLQKGGTNWRPPSLTAAMAHG</sequence>
<dbReference type="FunFam" id="1.10.510.10:FF:000290">
    <property type="entry name" value="LRR receptor-like serine/threonine-protein kinase ERECTA"/>
    <property type="match status" value="1"/>
</dbReference>
<evidence type="ECO:0000256" key="9">
    <source>
        <dbReference type="ARBA" id="ARBA00022741"/>
    </source>
</evidence>
<feature type="transmembrane region" description="Helical" evidence="20">
    <location>
        <begin position="768"/>
        <end position="791"/>
    </location>
</feature>
<dbReference type="PRINTS" id="PR00019">
    <property type="entry name" value="LEURICHRPT"/>
</dbReference>
<organism evidence="23">
    <name type="scientific">Oryza brachyantha</name>
    <name type="common">malo sina</name>
    <dbReference type="NCBI Taxonomy" id="4533"/>
    <lineage>
        <taxon>Eukaryota</taxon>
        <taxon>Viridiplantae</taxon>
        <taxon>Streptophyta</taxon>
        <taxon>Embryophyta</taxon>
        <taxon>Tracheophyta</taxon>
        <taxon>Spermatophyta</taxon>
        <taxon>Magnoliopsida</taxon>
        <taxon>Liliopsida</taxon>
        <taxon>Poales</taxon>
        <taxon>Poaceae</taxon>
        <taxon>BOP clade</taxon>
        <taxon>Oryzoideae</taxon>
        <taxon>Oryzeae</taxon>
        <taxon>Oryzinae</taxon>
        <taxon>Oryza</taxon>
    </lineage>
</organism>
<dbReference type="InterPro" id="IPR001611">
    <property type="entry name" value="Leu-rich_rpt"/>
</dbReference>
<keyword evidence="24" id="KW-1185">Reference proteome</keyword>
<evidence type="ECO:0000313" key="24">
    <source>
        <dbReference type="Proteomes" id="UP000006038"/>
    </source>
</evidence>
<feature type="chain" id="PRO_5003775419" description="non-specific serine/threonine protein kinase" evidence="21">
    <location>
        <begin position="39"/>
        <end position="1150"/>
    </location>
</feature>
<feature type="signal peptide" evidence="21">
    <location>
        <begin position="1"/>
        <end position="38"/>
    </location>
</feature>
<evidence type="ECO:0000256" key="16">
    <source>
        <dbReference type="ARBA" id="ARBA00047899"/>
    </source>
</evidence>
<dbReference type="SUPFAM" id="SSF56112">
    <property type="entry name" value="Protein kinase-like (PK-like)"/>
    <property type="match status" value="1"/>
</dbReference>
<dbReference type="Pfam" id="PF00560">
    <property type="entry name" value="LRR_1"/>
    <property type="match status" value="6"/>
</dbReference>
<feature type="domain" description="Protein kinase" evidence="22">
    <location>
        <begin position="829"/>
        <end position="1108"/>
    </location>
</feature>
<evidence type="ECO:0000256" key="12">
    <source>
        <dbReference type="ARBA" id="ARBA00022989"/>
    </source>
</evidence>
<keyword evidence="14" id="KW-0675">Receptor</keyword>
<dbReference type="InterPro" id="IPR000719">
    <property type="entry name" value="Prot_kinase_dom"/>
</dbReference>
<keyword evidence="7 21" id="KW-0732">Signal</keyword>
<evidence type="ECO:0000256" key="11">
    <source>
        <dbReference type="ARBA" id="ARBA00022840"/>
    </source>
</evidence>
<keyword evidence="15" id="KW-0325">Glycoprotein</keyword>
<dbReference type="Gene3D" id="3.80.10.10">
    <property type="entry name" value="Ribonuclease Inhibitor"/>
    <property type="match status" value="2"/>
</dbReference>
<evidence type="ECO:0000256" key="10">
    <source>
        <dbReference type="ARBA" id="ARBA00022777"/>
    </source>
</evidence>
<evidence type="ECO:0000313" key="23">
    <source>
        <dbReference type="EnsemblPlants" id="OB10G12110.1"/>
    </source>
</evidence>
<evidence type="ECO:0000256" key="21">
    <source>
        <dbReference type="SAM" id="SignalP"/>
    </source>
</evidence>
<dbReference type="HOGENOM" id="CLU_000288_22_1_1"/>
<dbReference type="Gramene" id="OB10G12110.1">
    <property type="protein sequence ID" value="OB10G12110.1"/>
    <property type="gene ID" value="OB10G12110"/>
</dbReference>
<evidence type="ECO:0000256" key="3">
    <source>
        <dbReference type="ARBA" id="ARBA00022527"/>
    </source>
</evidence>
<dbReference type="Pfam" id="PF00069">
    <property type="entry name" value="Pkinase"/>
    <property type="match status" value="1"/>
</dbReference>
<dbReference type="GO" id="GO:0005524">
    <property type="term" value="F:ATP binding"/>
    <property type="evidence" value="ECO:0007669"/>
    <property type="project" value="UniProtKB-UniRule"/>
</dbReference>
<name>J3N113_ORYBR</name>
<reference evidence="23" key="1">
    <citation type="journal article" date="2013" name="Nat. Commun.">
        <title>Whole-genome sequencing of Oryza brachyantha reveals mechanisms underlying Oryza genome evolution.</title>
        <authorList>
            <person name="Chen J."/>
            <person name="Huang Q."/>
            <person name="Gao D."/>
            <person name="Wang J."/>
            <person name="Lang Y."/>
            <person name="Liu T."/>
            <person name="Li B."/>
            <person name="Bai Z."/>
            <person name="Luis Goicoechea J."/>
            <person name="Liang C."/>
            <person name="Chen C."/>
            <person name="Zhang W."/>
            <person name="Sun S."/>
            <person name="Liao Y."/>
            <person name="Zhang X."/>
            <person name="Yang L."/>
            <person name="Song C."/>
            <person name="Wang M."/>
            <person name="Shi J."/>
            <person name="Liu G."/>
            <person name="Liu J."/>
            <person name="Zhou H."/>
            <person name="Zhou W."/>
            <person name="Yu Q."/>
            <person name="An N."/>
            <person name="Chen Y."/>
            <person name="Cai Q."/>
            <person name="Wang B."/>
            <person name="Liu B."/>
            <person name="Min J."/>
            <person name="Huang Y."/>
            <person name="Wu H."/>
            <person name="Li Z."/>
            <person name="Zhang Y."/>
            <person name="Yin Y."/>
            <person name="Song W."/>
            <person name="Jiang J."/>
            <person name="Jackson S.A."/>
            <person name="Wing R.A."/>
            <person name="Wang J."/>
            <person name="Chen M."/>
        </authorList>
    </citation>
    <scope>NUCLEOTIDE SEQUENCE [LARGE SCALE GENOMIC DNA]</scope>
    <source>
        <strain evidence="23">cv. IRGC 101232</strain>
    </source>
</reference>
<dbReference type="eggNOG" id="ENOG502QSPP">
    <property type="taxonomic scope" value="Eukaryota"/>
</dbReference>
<comment type="catalytic activity">
    <reaction evidence="17">
        <text>L-seryl-[protein] + ATP = O-phospho-L-seryl-[protein] + ADP + H(+)</text>
        <dbReference type="Rhea" id="RHEA:17989"/>
        <dbReference type="Rhea" id="RHEA-COMP:9863"/>
        <dbReference type="Rhea" id="RHEA-COMP:11604"/>
        <dbReference type="ChEBI" id="CHEBI:15378"/>
        <dbReference type="ChEBI" id="CHEBI:29999"/>
        <dbReference type="ChEBI" id="CHEBI:30616"/>
        <dbReference type="ChEBI" id="CHEBI:83421"/>
        <dbReference type="ChEBI" id="CHEBI:456216"/>
        <dbReference type="EC" id="2.7.11.1"/>
    </reaction>
</comment>
<dbReference type="OMA" id="SHCQWAG"/>
<evidence type="ECO:0000256" key="2">
    <source>
        <dbReference type="ARBA" id="ARBA00012513"/>
    </source>
</evidence>
<evidence type="ECO:0000256" key="13">
    <source>
        <dbReference type="ARBA" id="ARBA00023136"/>
    </source>
</evidence>
<evidence type="ECO:0000256" key="15">
    <source>
        <dbReference type="ARBA" id="ARBA00023180"/>
    </source>
</evidence>
<evidence type="ECO:0000256" key="20">
    <source>
        <dbReference type="SAM" id="Phobius"/>
    </source>
</evidence>
<dbReference type="GO" id="GO:0005886">
    <property type="term" value="C:plasma membrane"/>
    <property type="evidence" value="ECO:0007669"/>
    <property type="project" value="UniProtKB-SubCell"/>
</dbReference>
<dbReference type="SUPFAM" id="SSF52047">
    <property type="entry name" value="RNI-like"/>
    <property type="match status" value="2"/>
</dbReference>
<evidence type="ECO:0000256" key="17">
    <source>
        <dbReference type="ARBA" id="ARBA00048679"/>
    </source>
</evidence>
<keyword evidence="5" id="KW-0808">Transferase</keyword>
<keyword evidence="6 20" id="KW-0812">Transmembrane</keyword>
<evidence type="ECO:0000256" key="18">
    <source>
        <dbReference type="PROSITE-ProRule" id="PRU10141"/>
    </source>
</evidence>
<dbReference type="SMART" id="SM00369">
    <property type="entry name" value="LRR_TYP"/>
    <property type="match status" value="7"/>
</dbReference>
<proteinExistence type="predicted"/>
<dbReference type="InterPro" id="IPR051716">
    <property type="entry name" value="Plant_RL_S/T_kinase"/>
</dbReference>
<protein>
    <recommendedName>
        <fullName evidence="2">non-specific serine/threonine protein kinase</fullName>
        <ecNumber evidence="2">2.7.11.1</ecNumber>
    </recommendedName>
</protein>
<keyword evidence="12 20" id="KW-1133">Transmembrane helix</keyword>
<evidence type="ECO:0000256" key="6">
    <source>
        <dbReference type="ARBA" id="ARBA00022692"/>
    </source>
</evidence>
<keyword evidence="11 18" id="KW-0067">ATP-binding</keyword>
<feature type="region of interest" description="Disordered" evidence="19">
    <location>
        <begin position="1124"/>
        <end position="1150"/>
    </location>
</feature>
<keyword evidence="13 20" id="KW-0472">Membrane</keyword>
<dbReference type="GO" id="GO:0004674">
    <property type="term" value="F:protein serine/threonine kinase activity"/>
    <property type="evidence" value="ECO:0007669"/>
    <property type="project" value="UniProtKB-KW"/>
</dbReference>
<dbReference type="Proteomes" id="UP000006038">
    <property type="component" value="Chromosome 10"/>
</dbReference>
<dbReference type="InterPro" id="IPR032675">
    <property type="entry name" value="LRR_dom_sf"/>
</dbReference>
<evidence type="ECO:0000256" key="14">
    <source>
        <dbReference type="ARBA" id="ARBA00023170"/>
    </source>
</evidence>
<dbReference type="FunFam" id="3.80.10.10:FF:000095">
    <property type="entry name" value="LRR receptor-like serine/threonine-protein kinase GSO1"/>
    <property type="match status" value="1"/>
</dbReference>
<dbReference type="PROSITE" id="PS50011">
    <property type="entry name" value="PROTEIN_KINASE_DOM"/>
    <property type="match status" value="1"/>
</dbReference>
<dbReference type="SMART" id="SM00220">
    <property type="entry name" value="S_TKc"/>
    <property type="match status" value="1"/>
</dbReference>
<comment type="catalytic activity">
    <reaction evidence="16">
        <text>L-threonyl-[protein] + ATP = O-phospho-L-threonyl-[protein] + ADP + H(+)</text>
        <dbReference type="Rhea" id="RHEA:46608"/>
        <dbReference type="Rhea" id="RHEA-COMP:11060"/>
        <dbReference type="Rhea" id="RHEA-COMP:11605"/>
        <dbReference type="ChEBI" id="CHEBI:15378"/>
        <dbReference type="ChEBI" id="CHEBI:30013"/>
        <dbReference type="ChEBI" id="CHEBI:30616"/>
        <dbReference type="ChEBI" id="CHEBI:61977"/>
        <dbReference type="ChEBI" id="CHEBI:456216"/>
        <dbReference type="EC" id="2.7.11.1"/>
    </reaction>
</comment>
<comment type="subcellular location">
    <subcellularLocation>
        <location evidence="1">Cell membrane</location>
        <topology evidence="1">Single-pass membrane protein</topology>
    </subcellularLocation>
</comment>
<evidence type="ECO:0000256" key="19">
    <source>
        <dbReference type="SAM" id="MobiDB-lite"/>
    </source>
</evidence>
<reference evidence="23" key="2">
    <citation type="submission" date="2013-04" db="UniProtKB">
        <authorList>
            <consortium name="EnsemblPlants"/>
        </authorList>
    </citation>
    <scope>IDENTIFICATION</scope>
</reference>
<dbReference type="Pfam" id="PF13855">
    <property type="entry name" value="LRR_8"/>
    <property type="match status" value="3"/>
</dbReference>
<evidence type="ECO:0000256" key="7">
    <source>
        <dbReference type="ARBA" id="ARBA00022729"/>
    </source>
</evidence>
<keyword evidence="4" id="KW-0433">Leucine-rich repeat</keyword>
<evidence type="ECO:0000256" key="1">
    <source>
        <dbReference type="ARBA" id="ARBA00004162"/>
    </source>
</evidence>
<dbReference type="InterPro" id="IPR017441">
    <property type="entry name" value="Protein_kinase_ATP_BS"/>
</dbReference>
<accession>J3N113</accession>
<dbReference type="EC" id="2.7.11.1" evidence="2"/>
<dbReference type="FunFam" id="3.30.200.20:FF:001062">
    <property type="entry name" value="Leucine-rich repeat receptor-like protein kinase PEPR1"/>
    <property type="match status" value="1"/>
</dbReference>
<evidence type="ECO:0000256" key="8">
    <source>
        <dbReference type="ARBA" id="ARBA00022737"/>
    </source>
</evidence>